<keyword evidence="1 3" id="KW-0238">DNA-binding</keyword>
<dbReference type="SUPFAM" id="SSF47095">
    <property type="entry name" value="HMG-box"/>
    <property type="match status" value="1"/>
</dbReference>
<feature type="compositionally biased region" description="Low complexity" evidence="4">
    <location>
        <begin position="240"/>
        <end position="251"/>
    </location>
</feature>
<feature type="region of interest" description="Disordered" evidence="4">
    <location>
        <begin position="443"/>
        <end position="481"/>
    </location>
</feature>
<dbReference type="PROSITE" id="PS50118">
    <property type="entry name" value="HMG_BOX_2"/>
    <property type="match status" value="1"/>
</dbReference>
<dbReference type="GO" id="GO:0001228">
    <property type="term" value="F:DNA-binding transcription activator activity, RNA polymerase II-specific"/>
    <property type="evidence" value="ECO:0007669"/>
    <property type="project" value="TreeGrafter"/>
</dbReference>
<feature type="region of interest" description="Disordered" evidence="4">
    <location>
        <begin position="1"/>
        <end position="31"/>
    </location>
</feature>
<dbReference type="Gene3D" id="1.10.30.10">
    <property type="entry name" value="High mobility group box domain"/>
    <property type="match status" value="1"/>
</dbReference>
<dbReference type="GO" id="GO:0030154">
    <property type="term" value="P:cell differentiation"/>
    <property type="evidence" value="ECO:0007669"/>
    <property type="project" value="TreeGrafter"/>
</dbReference>
<keyword evidence="3" id="KW-0539">Nucleus</keyword>
<feature type="compositionally biased region" description="Basic and acidic residues" evidence="4">
    <location>
        <begin position="142"/>
        <end position="161"/>
    </location>
</feature>
<dbReference type="Pfam" id="PF00505">
    <property type="entry name" value="HMG_box"/>
    <property type="match status" value="1"/>
</dbReference>
<reference evidence="6" key="1">
    <citation type="submission" date="2020-11" db="EMBL/GenBank/DDBJ databases">
        <authorList>
            <consortium name="DOE Joint Genome Institute"/>
            <person name="Ahrendt S."/>
            <person name="Riley R."/>
            <person name="Andreopoulos W."/>
            <person name="Labutti K."/>
            <person name="Pangilinan J."/>
            <person name="Ruiz-Duenas F.J."/>
            <person name="Barrasa J.M."/>
            <person name="Sanchez-Garcia M."/>
            <person name="Camarero S."/>
            <person name="Miyauchi S."/>
            <person name="Serrano A."/>
            <person name="Linde D."/>
            <person name="Babiker R."/>
            <person name="Drula E."/>
            <person name="Ayuso-Fernandez I."/>
            <person name="Pacheco R."/>
            <person name="Padilla G."/>
            <person name="Ferreira P."/>
            <person name="Barriuso J."/>
            <person name="Kellner H."/>
            <person name="Castanera R."/>
            <person name="Alfaro M."/>
            <person name="Ramirez L."/>
            <person name="Pisabarro A.G."/>
            <person name="Kuo A."/>
            <person name="Tritt A."/>
            <person name="Lipzen A."/>
            <person name="He G."/>
            <person name="Yan M."/>
            <person name="Ng V."/>
            <person name="Cullen D."/>
            <person name="Martin F."/>
            <person name="Rosso M.-N."/>
            <person name="Henrissat B."/>
            <person name="Hibbett D."/>
            <person name="Martinez A.T."/>
            <person name="Grigoriev I.V."/>
        </authorList>
    </citation>
    <scope>NUCLEOTIDE SEQUENCE</scope>
    <source>
        <strain evidence="6">CBS 247.69</strain>
    </source>
</reference>
<evidence type="ECO:0000313" key="6">
    <source>
        <dbReference type="EMBL" id="KAF9467269.1"/>
    </source>
</evidence>
<gene>
    <name evidence="6" type="ORF">BDZ94DRAFT_1233077</name>
</gene>
<evidence type="ECO:0000259" key="5">
    <source>
        <dbReference type="PROSITE" id="PS50118"/>
    </source>
</evidence>
<keyword evidence="2" id="KW-0804">Transcription</keyword>
<comment type="caution">
    <text evidence="6">The sequence shown here is derived from an EMBL/GenBank/DDBJ whole genome shotgun (WGS) entry which is preliminary data.</text>
</comment>
<dbReference type="Proteomes" id="UP000807353">
    <property type="component" value="Unassembled WGS sequence"/>
</dbReference>
<proteinExistence type="predicted"/>
<feature type="DNA-binding region" description="HMG box" evidence="3">
    <location>
        <begin position="70"/>
        <end position="135"/>
    </location>
</feature>
<evidence type="ECO:0000256" key="4">
    <source>
        <dbReference type="SAM" id="MobiDB-lite"/>
    </source>
</evidence>
<feature type="domain" description="HMG box" evidence="5">
    <location>
        <begin position="70"/>
        <end position="135"/>
    </location>
</feature>
<dbReference type="CDD" id="cd01389">
    <property type="entry name" value="HMG-box_ROX1-like"/>
    <property type="match status" value="1"/>
</dbReference>
<accession>A0A9P5YDH8</accession>
<dbReference type="GO" id="GO:0000978">
    <property type="term" value="F:RNA polymerase II cis-regulatory region sequence-specific DNA binding"/>
    <property type="evidence" value="ECO:0007669"/>
    <property type="project" value="TreeGrafter"/>
</dbReference>
<organism evidence="6 7">
    <name type="scientific">Collybia nuda</name>
    <dbReference type="NCBI Taxonomy" id="64659"/>
    <lineage>
        <taxon>Eukaryota</taxon>
        <taxon>Fungi</taxon>
        <taxon>Dikarya</taxon>
        <taxon>Basidiomycota</taxon>
        <taxon>Agaricomycotina</taxon>
        <taxon>Agaricomycetes</taxon>
        <taxon>Agaricomycetidae</taxon>
        <taxon>Agaricales</taxon>
        <taxon>Tricholomatineae</taxon>
        <taxon>Clitocybaceae</taxon>
        <taxon>Collybia</taxon>
    </lineage>
</organism>
<protein>
    <recommendedName>
        <fullName evidence="5">HMG box domain-containing protein</fullName>
    </recommendedName>
</protein>
<feature type="region of interest" description="Disordered" evidence="4">
    <location>
        <begin position="211"/>
        <end position="254"/>
    </location>
</feature>
<dbReference type="InterPro" id="IPR050140">
    <property type="entry name" value="SRY-related_HMG-box_TF-like"/>
</dbReference>
<dbReference type="SMART" id="SM00398">
    <property type="entry name" value="HMG"/>
    <property type="match status" value="1"/>
</dbReference>
<dbReference type="GO" id="GO:0005634">
    <property type="term" value="C:nucleus"/>
    <property type="evidence" value="ECO:0007669"/>
    <property type="project" value="UniProtKB-UniRule"/>
</dbReference>
<feature type="compositionally biased region" description="Polar residues" evidence="4">
    <location>
        <begin position="22"/>
        <end position="31"/>
    </location>
</feature>
<evidence type="ECO:0000313" key="7">
    <source>
        <dbReference type="Proteomes" id="UP000807353"/>
    </source>
</evidence>
<keyword evidence="7" id="KW-1185">Reference proteome</keyword>
<dbReference type="InterPro" id="IPR036910">
    <property type="entry name" value="HMG_box_dom_sf"/>
</dbReference>
<dbReference type="OrthoDB" id="6247875at2759"/>
<dbReference type="InterPro" id="IPR009071">
    <property type="entry name" value="HMG_box_dom"/>
</dbReference>
<dbReference type="PANTHER" id="PTHR10270">
    <property type="entry name" value="SOX TRANSCRIPTION FACTOR"/>
    <property type="match status" value="1"/>
</dbReference>
<evidence type="ECO:0000256" key="1">
    <source>
        <dbReference type="ARBA" id="ARBA00023125"/>
    </source>
</evidence>
<feature type="compositionally biased region" description="Polar residues" evidence="4">
    <location>
        <begin position="1"/>
        <end position="12"/>
    </location>
</feature>
<dbReference type="EMBL" id="MU150237">
    <property type="protein sequence ID" value="KAF9467269.1"/>
    <property type="molecule type" value="Genomic_DNA"/>
</dbReference>
<feature type="region of interest" description="Disordered" evidence="4">
    <location>
        <begin position="131"/>
        <end position="184"/>
    </location>
</feature>
<dbReference type="PANTHER" id="PTHR10270:SF161">
    <property type="entry name" value="SEX-DETERMINING REGION Y PROTEIN"/>
    <property type="match status" value="1"/>
</dbReference>
<feature type="compositionally biased region" description="Low complexity" evidence="4">
    <location>
        <begin position="217"/>
        <end position="228"/>
    </location>
</feature>
<evidence type="ECO:0000256" key="2">
    <source>
        <dbReference type="ARBA" id="ARBA00023163"/>
    </source>
</evidence>
<dbReference type="GO" id="GO:0000122">
    <property type="term" value="P:negative regulation of transcription by RNA polymerase II"/>
    <property type="evidence" value="ECO:0007669"/>
    <property type="project" value="TreeGrafter"/>
</dbReference>
<evidence type="ECO:0000256" key="3">
    <source>
        <dbReference type="PROSITE-ProRule" id="PRU00267"/>
    </source>
</evidence>
<dbReference type="AlphaFoldDB" id="A0A9P5YDH8"/>
<name>A0A9P5YDH8_9AGAR</name>
<sequence length="517" mass="56051">MDPQEPTGNIQPTPAPALLAQRRSSTWDSSPPQYRILSAPFLVSGHSGLALNMAPIRTGAQSSSEDNEEIPRPQNAFMLYRAHTSKHLRGQGVQSMISKTIGQMWRALSPMERQYWDYLADVEKMNHAAKYPHYRFNPKSKAQREQNKREKKERKEEERVRNGGRPSRRRTAAPSAAPPLPLPIGVPPSVPYSYPSTLPVYAPDATRYGTAGPSPPLSAAASPYASSSDYEPKKTDEEQSSSSNYASSSQSVTRDQSVVGSPAVALSALFNSSVLPQAPTASSTLPQLVSQWQPEQQYNAVASSSSLPEHNASQEPQEELLSFGLPQLPTSPEFDLALQAILATTNDPNIFEVNGDYDWSTANNLEIGMGQQPMAFSFDAGFDFSFMTNIDPNFNLSPTASLNTGEDPFSGFSSSYNTNPELDSYMDTSAAVTGDFFSQYVNYDDSVPPGSPDADTLSAPPTDGGNTATEEPRSYVPPAGARYASTRRVGGSWHRSFAAAESPIEVSSPQAYGVHAT</sequence>